<sequence>MYLLPLMFSNLHLGLDAPVGSLNLNLGKPSFVRPKDFTSRVPDRYYPTASFEREVLDFVRPWADLGADLGANLLKAGLKVLNNRHQQQYHVPDHVIKDRNHTNIDDNVFKITLPMNPIYEVNVEVVDRSLVVEAFEPTKDNGNVFTRQFVRKYMLPSRAQVDQIKATKDDGFLIVTVPLKPKDEKVIKIEQTGKPAVSPNSQKEAGEPETVPARPAVERKSEDNEVYLDREEVTATQAQEAGPKPEKR</sequence>
<dbReference type="GO" id="GO:0005737">
    <property type="term" value="C:cytoplasm"/>
    <property type="evidence" value="ECO:0007669"/>
    <property type="project" value="TreeGrafter"/>
</dbReference>
<dbReference type="AlphaFoldDB" id="A0A4S2KJB2"/>
<dbReference type="InterPro" id="IPR001436">
    <property type="entry name" value="Alpha-crystallin/sHSP_animal"/>
</dbReference>
<name>A0A4S2KJB2_9HYME</name>
<comment type="caution">
    <text evidence="6">The sequence shown here is derived from an EMBL/GenBank/DDBJ whole genome shotgun (WGS) entry which is preliminary data.</text>
</comment>
<feature type="compositionally biased region" description="Basic and acidic residues" evidence="4">
    <location>
        <begin position="216"/>
        <end position="233"/>
    </location>
</feature>
<dbReference type="InterPro" id="IPR008978">
    <property type="entry name" value="HSP20-like_chaperone"/>
</dbReference>
<dbReference type="GO" id="GO:0005634">
    <property type="term" value="C:nucleus"/>
    <property type="evidence" value="ECO:0007669"/>
    <property type="project" value="TreeGrafter"/>
</dbReference>
<evidence type="ECO:0000313" key="6">
    <source>
        <dbReference type="EMBL" id="TGZ49673.1"/>
    </source>
</evidence>
<dbReference type="PANTHER" id="PTHR45640:SF13">
    <property type="entry name" value="HEAT SHOCK PROTEIN 22-RELATED"/>
    <property type="match status" value="1"/>
</dbReference>
<accession>A0A4S2KJB2</accession>
<dbReference type="PROSITE" id="PS01031">
    <property type="entry name" value="SHSP"/>
    <property type="match status" value="1"/>
</dbReference>
<dbReference type="STRING" id="300112.A0A4S2KJB2"/>
<evidence type="ECO:0000259" key="5">
    <source>
        <dbReference type="PROSITE" id="PS01031"/>
    </source>
</evidence>
<organism evidence="6 7">
    <name type="scientific">Temnothorax longispinosus</name>
    <dbReference type="NCBI Taxonomy" id="300112"/>
    <lineage>
        <taxon>Eukaryota</taxon>
        <taxon>Metazoa</taxon>
        <taxon>Ecdysozoa</taxon>
        <taxon>Arthropoda</taxon>
        <taxon>Hexapoda</taxon>
        <taxon>Insecta</taxon>
        <taxon>Pterygota</taxon>
        <taxon>Neoptera</taxon>
        <taxon>Endopterygota</taxon>
        <taxon>Hymenoptera</taxon>
        <taxon>Apocrita</taxon>
        <taxon>Aculeata</taxon>
        <taxon>Formicoidea</taxon>
        <taxon>Formicidae</taxon>
        <taxon>Myrmicinae</taxon>
        <taxon>Temnothorax</taxon>
    </lineage>
</organism>
<dbReference type="Pfam" id="PF00011">
    <property type="entry name" value="HSP20"/>
    <property type="match status" value="1"/>
</dbReference>
<dbReference type="CDD" id="cd00298">
    <property type="entry name" value="ACD_sHsps_p23-like"/>
    <property type="match status" value="1"/>
</dbReference>
<reference evidence="6 7" key="1">
    <citation type="journal article" date="2019" name="Philos. Trans. R. Soc. Lond., B, Biol. Sci.">
        <title>Ant behaviour and brain gene expression of defending hosts depend on the ecological success of the intruding social parasite.</title>
        <authorList>
            <person name="Kaur R."/>
            <person name="Stoldt M."/>
            <person name="Jongepier E."/>
            <person name="Feldmeyer B."/>
            <person name="Menzel F."/>
            <person name="Bornberg-Bauer E."/>
            <person name="Foitzik S."/>
        </authorList>
    </citation>
    <scope>NUCLEOTIDE SEQUENCE [LARGE SCALE GENOMIC DNA]</scope>
    <source>
        <tissue evidence="6">Whole body</tissue>
    </source>
</reference>
<dbReference type="GO" id="GO:0051082">
    <property type="term" value="F:unfolded protein binding"/>
    <property type="evidence" value="ECO:0007669"/>
    <property type="project" value="TreeGrafter"/>
</dbReference>
<dbReference type="InterPro" id="IPR002068">
    <property type="entry name" value="A-crystallin/Hsp20_dom"/>
</dbReference>
<dbReference type="EMBL" id="QBLH01002107">
    <property type="protein sequence ID" value="TGZ49673.1"/>
    <property type="molecule type" value="Genomic_DNA"/>
</dbReference>
<evidence type="ECO:0000313" key="7">
    <source>
        <dbReference type="Proteomes" id="UP000310200"/>
    </source>
</evidence>
<comment type="similarity">
    <text evidence="2 3">Belongs to the small heat shock protein (HSP20) family.</text>
</comment>
<dbReference type="SUPFAM" id="SSF49764">
    <property type="entry name" value="HSP20-like chaperones"/>
    <property type="match status" value="1"/>
</dbReference>
<evidence type="ECO:0000256" key="3">
    <source>
        <dbReference type="RuleBase" id="RU003616"/>
    </source>
</evidence>
<dbReference type="Proteomes" id="UP000310200">
    <property type="component" value="Unassembled WGS sequence"/>
</dbReference>
<proteinExistence type="inferred from homology"/>
<feature type="region of interest" description="Disordered" evidence="4">
    <location>
        <begin position="190"/>
        <end position="248"/>
    </location>
</feature>
<dbReference type="GO" id="GO:0009408">
    <property type="term" value="P:response to heat"/>
    <property type="evidence" value="ECO:0007669"/>
    <property type="project" value="TreeGrafter"/>
</dbReference>
<gene>
    <name evidence="6" type="ORF">DBV15_01292</name>
</gene>
<dbReference type="Gene3D" id="2.60.40.790">
    <property type="match status" value="1"/>
</dbReference>
<evidence type="ECO:0000256" key="1">
    <source>
        <dbReference type="ARBA" id="ARBA00023016"/>
    </source>
</evidence>
<dbReference type="GO" id="GO:0042026">
    <property type="term" value="P:protein refolding"/>
    <property type="evidence" value="ECO:0007669"/>
    <property type="project" value="TreeGrafter"/>
</dbReference>
<feature type="domain" description="SHSP" evidence="5">
    <location>
        <begin position="86"/>
        <end position="192"/>
    </location>
</feature>
<keyword evidence="1" id="KW-0346">Stress response</keyword>
<evidence type="ECO:0000256" key="4">
    <source>
        <dbReference type="SAM" id="MobiDB-lite"/>
    </source>
</evidence>
<dbReference type="PANTHER" id="PTHR45640">
    <property type="entry name" value="HEAT SHOCK PROTEIN HSP-12.2-RELATED"/>
    <property type="match status" value="1"/>
</dbReference>
<keyword evidence="7" id="KW-1185">Reference proteome</keyword>
<protein>
    <submittedName>
        <fullName evidence="6">Protein lethal(2)essential for life</fullName>
    </submittedName>
</protein>
<evidence type="ECO:0000256" key="2">
    <source>
        <dbReference type="PROSITE-ProRule" id="PRU00285"/>
    </source>
</evidence>